<evidence type="ECO:0000313" key="2">
    <source>
        <dbReference type="Proteomes" id="UP000661163"/>
    </source>
</evidence>
<dbReference type="EMBL" id="WUFC01000058">
    <property type="protein sequence ID" value="NEI53062.1"/>
    <property type="molecule type" value="Genomic_DNA"/>
</dbReference>
<organism evidence="1 2">
    <name type="scientific">Rhizobium ruizarguesonis</name>
    <dbReference type="NCBI Taxonomy" id="2081791"/>
    <lineage>
        <taxon>Bacteria</taxon>
        <taxon>Pseudomonadati</taxon>
        <taxon>Pseudomonadota</taxon>
        <taxon>Alphaproteobacteria</taxon>
        <taxon>Hyphomicrobiales</taxon>
        <taxon>Rhizobiaceae</taxon>
        <taxon>Rhizobium/Agrobacterium group</taxon>
        <taxon>Rhizobium</taxon>
    </lineage>
</organism>
<accession>A0AAE4Z1D3</accession>
<protein>
    <submittedName>
        <fullName evidence="1">Uncharacterized protein</fullName>
    </submittedName>
</protein>
<proteinExistence type="predicted"/>
<gene>
    <name evidence="1" type="ORF">GR217_36325</name>
</gene>
<dbReference type="Proteomes" id="UP000661163">
    <property type="component" value="Unassembled WGS sequence"/>
</dbReference>
<dbReference type="AlphaFoldDB" id="A0AAE4Z1D3"/>
<sequence>MKNAAEKHGSDVAVAVITTAGIYPSEDEFRRVDGDTEIEDVLKKAAKKLHLTNTDDWVARVDDNEVNVKHSFRQEGLKGIVEIEWHKREGGGGASGAR</sequence>
<name>A0AAE4Z1D3_9HYPH</name>
<comment type="caution">
    <text evidence="1">The sequence shown here is derived from an EMBL/GenBank/DDBJ whole genome shotgun (WGS) entry which is preliminary data.</text>
</comment>
<evidence type="ECO:0000313" key="1">
    <source>
        <dbReference type="EMBL" id="NEI53062.1"/>
    </source>
</evidence>
<reference evidence="1 2" key="1">
    <citation type="submission" date="2019-12" db="EMBL/GenBank/DDBJ databases">
        <title>Rhizobium genotypes associated with high levels of biological nitrogen fixation by grain legumes in a temperate-maritime cropping system.</title>
        <authorList>
            <person name="Maluk M."/>
            <person name="Francesc Ferrando Molina F."/>
            <person name="Lopez Del Egido L."/>
            <person name="Lafos M."/>
            <person name="Langarica-Fuentes A."/>
            <person name="Gebre Yohannes G."/>
            <person name="Young M.W."/>
            <person name="Martin P."/>
            <person name="Gantlett R."/>
            <person name="Kenicer G."/>
            <person name="Hawes C."/>
            <person name="Begg G.S."/>
            <person name="Quilliam R.S."/>
            <person name="Squire G.R."/>
            <person name="Poole P.S."/>
            <person name="Young P.W."/>
            <person name="Iannetta P.M."/>
            <person name="James E.K."/>
        </authorList>
    </citation>
    <scope>NUCLEOTIDE SEQUENCE [LARGE SCALE GENOMIC DNA]</scope>
    <source>
        <strain evidence="1 2">JHI985</strain>
    </source>
</reference>